<dbReference type="AlphaFoldDB" id="A0A3M7TKV5"/>
<organism evidence="1 2">
    <name type="scientific">Chryseobacterium nematophagum</name>
    <dbReference type="NCBI Taxonomy" id="2305228"/>
    <lineage>
        <taxon>Bacteria</taxon>
        <taxon>Pseudomonadati</taxon>
        <taxon>Bacteroidota</taxon>
        <taxon>Flavobacteriia</taxon>
        <taxon>Flavobacteriales</taxon>
        <taxon>Weeksellaceae</taxon>
        <taxon>Chryseobacterium group</taxon>
        <taxon>Chryseobacterium</taxon>
    </lineage>
</organism>
<name>A0A3M7TKV5_9FLAO</name>
<comment type="caution">
    <text evidence="1">The sequence shown here is derived from an EMBL/GenBank/DDBJ whole genome shotgun (WGS) entry which is preliminary data.</text>
</comment>
<proteinExistence type="predicted"/>
<evidence type="ECO:0000313" key="2">
    <source>
        <dbReference type="Proteomes" id="UP000278775"/>
    </source>
</evidence>
<accession>A0A3M7TKV5</accession>
<protein>
    <submittedName>
        <fullName evidence="1">Uncharacterized protein</fullName>
    </submittedName>
</protein>
<dbReference type="EMBL" id="QWIU01000002">
    <property type="protein sequence ID" value="RNA62850.1"/>
    <property type="molecule type" value="Genomic_DNA"/>
</dbReference>
<reference evidence="1 2" key="1">
    <citation type="submission" date="2018-08" db="EMBL/GenBank/DDBJ databases">
        <title>Chryseobacterium nematophagum: a novel matrix digesting pathogen of nematodes.</title>
        <authorList>
            <person name="Page A."/>
            <person name="Roberts M."/>
            <person name="Felix M.-A."/>
            <person name="Weir W."/>
        </authorList>
    </citation>
    <scope>NUCLEOTIDE SEQUENCE [LARGE SCALE GENOMIC DNA]</scope>
    <source>
        <strain evidence="1 2">JUb129</strain>
    </source>
</reference>
<evidence type="ECO:0000313" key="1">
    <source>
        <dbReference type="EMBL" id="RNA62850.1"/>
    </source>
</evidence>
<dbReference type="Proteomes" id="UP000278775">
    <property type="component" value="Unassembled WGS sequence"/>
</dbReference>
<gene>
    <name evidence="1" type="ORF">D1631_13360</name>
</gene>
<sequence>METVDRGTNNKHSFLFFDKILNKEINRKNIGNLGIFPSEFRAVNFLESESNDSTNGGLFL</sequence>